<dbReference type="KEGG" id="cpat:CLPA_c09010"/>
<dbReference type="PATRIC" id="fig|1262449.7.peg.909"/>
<dbReference type="KEGG" id="cpae:CPAST_c09010"/>
<evidence type="ECO:0000313" key="2">
    <source>
        <dbReference type="EMBL" id="AJA50989.1"/>
    </source>
</evidence>
<protein>
    <submittedName>
        <fullName evidence="2">Uncharacterized protein</fullName>
    </submittedName>
</protein>
<keyword evidence="1" id="KW-0472">Membrane</keyword>
<reference evidence="2 5" key="1">
    <citation type="journal article" date="2015" name="Genome Announc.">
        <title>Complete Genome Sequence of the Nitrogen-Fixing and Solvent-Producing Clostridium pasteurianum DSM 525.</title>
        <authorList>
            <person name="Poehlein A."/>
            <person name="Grosse-Honebrink A."/>
            <person name="Zhang Y."/>
            <person name="Minton N.P."/>
            <person name="Daniel R."/>
        </authorList>
    </citation>
    <scope>NUCLEOTIDE SEQUENCE [LARGE SCALE GENOMIC DNA]</scope>
    <source>
        <strain evidence="2">DSM 525</strain>
        <strain evidence="5">DSM 525 / ATCC 6013</strain>
    </source>
</reference>
<organism evidence="2 5">
    <name type="scientific">Clostridium pasteurianum DSM 525 = ATCC 6013</name>
    <dbReference type="NCBI Taxonomy" id="1262449"/>
    <lineage>
        <taxon>Bacteria</taxon>
        <taxon>Bacillati</taxon>
        <taxon>Bacillota</taxon>
        <taxon>Clostridia</taxon>
        <taxon>Eubacteriales</taxon>
        <taxon>Clostridiaceae</taxon>
        <taxon>Clostridium</taxon>
    </lineage>
</organism>
<dbReference type="AlphaFoldDB" id="A0A0H3IZN5"/>
<reference evidence="3 4" key="3">
    <citation type="journal article" name="Genome Announc.">
        <title>Improved Draft Genome Sequence of Clostridium pasteurianum Strain ATCC 6013 (DSM 525) Using a Hybrid Next-Generation Sequencing Approach.</title>
        <authorList>
            <person name="Pyne M.E."/>
            <person name="Utturkar S."/>
            <person name="Brown S.D."/>
            <person name="Moo-Young M."/>
            <person name="Chung D.A."/>
            <person name="Chou C.P."/>
        </authorList>
    </citation>
    <scope>NUCLEOTIDE SEQUENCE [LARGE SCALE GENOMIC DNA]</scope>
    <source>
        <strain evidence="3 4">ATCC 6013</strain>
    </source>
</reference>
<gene>
    <name evidence="2" type="ORF">CLPA_c09010</name>
    <name evidence="3" type="ORF">CP6013_02250</name>
</gene>
<dbReference type="Proteomes" id="UP000030905">
    <property type="component" value="Chromosome"/>
</dbReference>
<dbReference type="Proteomes" id="UP000028042">
    <property type="component" value="Unassembled WGS sequence"/>
</dbReference>
<evidence type="ECO:0000313" key="3">
    <source>
        <dbReference type="EMBL" id="KRU13002.1"/>
    </source>
</evidence>
<sequence>MKDENINKYIVPYFLFVIYLTIMAIGINIWGILSIKRQLHKF</sequence>
<dbReference type="EMBL" id="JPGY02000001">
    <property type="protein sequence ID" value="KRU13002.1"/>
    <property type="molecule type" value="Genomic_DNA"/>
</dbReference>
<evidence type="ECO:0000313" key="4">
    <source>
        <dbReference type="Proteomes" id="UP000028042"/>
    </source>
</evidence>
<reference evidence="3" key="2">
    <citation type="submission" date="2015-10" db="EMBL/GenBank/DDBJ databases">
        <title>Improved Draft Genome Sequence of Clostridium pasteurianum Strain ATCC 6013 (DSM 525) Using a Hybrid Next-Generation Sequencing Approach.</title>
        <authorList>
            <person name="Pyne M.E."/>
            <person name="Utturkar S.M."/>
            <person name="Brown S.D."/>
            <person name="Moo-Young M."/>
            <person name="Chung D.A."/>
            <person name="Chou P.C."/>
        </authorList>
    </citation>
    <scope>NUCLEOTIDE SEQUENCE</scope>
    <source>
        <strain evidence="3">ATCC 6013</strain>
    </source>
</reference>
<name>A0A0H3IZN5_CLOPA</name>
<feature type="transmembrane region" description="Helical" evidence="1">
    <location>
        <begin position="12"/>
        <end position="33"/>
    </location>
</feature>
<proteinExistence type="predicted"/>
<keyword evidence="5" id="KW-1185">Reference proteome</keyword>
<keyword evidence="1" id="KW-0812">Transmembrane</keyword>
<dbReference type="EMBL" id="CP009268">
    <property type="protein sequence ID" value="AJA50989.1"/>
    <property type="molecule type" value="Genomic_DNA"/>
</dbReference>
<accession>A0A0H3IZN5</accession>
<evidence type="ECO:0000256" key="1">
    <source>
        <dbReference type="SAM" id="Phobius"/>
    </source>
</evidence>
<dbReference type="RefSeq" id="WP_257786295.1">
    <property type="nucleotide sequence ID" value="NZ_CP009267.1"/>
</dbReference>
<keyword evidence="1" id="KW-1133">Transmembrane helix</keyword>
<evidence type="ECO:0000313" key="5">
    <source>
        <dbReference type="Proteomes" id="UP000030905"/>
    </source>
</evidence>